<dbReference type="GO" id="GO:0003700">
    <property type="term" value="F:DNA-binding transcription factor activity"/>
    <property type="evidence" value="ECO:0007669"/>
    <property type="project" value="TreeGrafter"/>
</dbReference>
<dbReference type="GO" id="GO:0000976">
    <property type="term" value="F:transcription cis-regulatory region binding"/>
    <property type="evidence" value="ECO:0007669"/>
    <property type="project" value="TreeGrafter"/>
</dbReference>
<dbReference type="Pfam" id="PF00440">
    <property type="entry name" value="TetR_N"/>
    <property type="match status" value="1"/>
</dbReference>
<keyword evidence="3" id="KW-0804">Transcription</keyword>
<evidence type="ECO:0000256" key="1">
    <source>
        <dbReference type="ARBA" id="ARBA00023015"/>
    </source>
</evidence>
<dbReference type="Gene3D" id="1.10.357.10">
    <property type="entry name" value="Tetracycline Repressor, domain 2"/>
    <property type="match status" value="1"/>
</dbReference>
<evidence type="ECO:0000256" key="4">
    <source>
        <dbReference type="PROSITE-ProRule" id="PRU00335"/>
    </source>
</evidence>
<dbReference type="InterPro" id="IPR001647">
    <property type="entry name" value="HTH_TetR"/>
</dbReference>
<name>A0A3A4B1E4_9ACTN</name>
<organism evidence="6 7">
    <name type="scientific">Bailinhaonella thermotolerans</name>
    <dbReference type="NCBI Taxonomy" id="1070861"/>
    <lineage>
        <taxon>Bacteria</taxon>
        <taxon>Bacillati</taxon>
        <taxon>Actinomycetota</taxon>
        <taxon>Actinomycetes</taxon>
        <taxon>Streptosporangiales</taxon>
        <taxon>Streptosporangiaceae</taxon>
        <taxon>Bailinhaonella</taxon>
    </lineage>
</organism>
<dbReference type="InterPro" id="IPR036271">
    <property type="entry name" value="Tet_transcr_reg_TetR-rel_C_sf"/>
</dbReference>
<protein>
    <submittedName>
        <fullName evidence="6">TetR/AcrR family transcriptional regulator</fullName>
    </submittedName>
</protein>
<dbReference type="PANTHER" id="PTHR30055:SF234">
    <property type="entry name" value="HTH-TYPE TRANSCRIPTIONAL REGULATOR BETI"/>
    <property type="match status" value="1"/>
</dbReference>
<dbReference type="PROSITE" id="PS50977">
    <property type="entry name" value="HTH_TETR_2"/>
    <property type="match status" value="1"/>
</dbReference>
<dbReference type="SUPFAM" id="SSF48498">
    <property type="entry name" value="Tetracyclin repressor-like, C-terminal domain"/>
    <property type="match status" value="1"/>
</dbReference>
<evidence type="ECO:0000313" key="6">
    <source>
        <dbReference type="EMBL" id="RJL35555.1"/>
    </source>
</evidence>
<comment type="caution">
    <text evidence="6">The sequence shown here is derived from an EMBL/GenBank/DDBJ whole genome shotgun (WGS) entry which is preliminary data.</text>
</comment>
<dbReference type="SUPFAM" id="SSF46689">
    <property type="entry name" value="Homeodomain-like"/>
    <property type="match status" value="1"/>
</dbReference>
<dbReference type="InterPro" id="IPR049445">
    <property type="entry name" value="TetR_SbtR-like_C"/>
</dbReference>
<evidence type="ECO:0000256" key="2">
    <source>
        <dbReference type="ARBA" id="ARBA00023125"/>
    </source>
</evidence>
<keyword evidence="2 4" id="KW-0238">DNA-binding</keyword>
<proteinExistence type="predicted"/>
<sequence length="249" mass="26604">MPSPLSGGISSVWLDGRLSGGNSSTSGSGVDVDAENGAAGDGLRADARRNRDLIVAAARELFLEKGLDVALEEVSRRAGVGIGTLYRRFPDREALLRGVAEDNLRRLVELAETASREEPDAWHGLCRFLRGCADLRMGELSAKLEPRLHQRIRAGEGLSGRRRRVMDALLRMIAQAQADGDLRPDVGPVDIALLMTVHVYTPPHMPAGQAAGRVVEIMLNGLRPGPALPGAALPEADLLRYIDPGADGP</sequence>
<gene>
    <name evidence="6" type="ORF">D5H75_01800</name>
</gene>
<dbReference type="PANTHER" id="PTHR30055">
    <property type="entry name" value="HTH-TYPE TRANSCRIPTIONAL REGULATOR RUTR"/>
    <property type="match status" value="1"/>
</dbReference>
<keyword evidence="1" id="KW-0805">Transcription regulation</keyword>
<feature type="domain" description="HTH tetR-type" evidence="5">
    <location>
        <begin position="48"/>
        <end position="107"/>
    </location>
</feature>
<accession>A0A3A4B1E4</accession>
<feature type="DNA-binding region" description="H-T-H motif" evidence="4">
    <location>
        <begin position="70"/>
        <end position="89"/>
    </location>
</feature>
<dbReference type="Proteomes" id="UP000265768">
    <property type="component" value="Unassembled WGS sequence"/>
</dbReference>
<evidence type="ECO:0000313" key="7">
    <source>
        <dbReference type="Proteomes" id="UP000265768"/>
    </source>
</evidence>
<evidence type="ECO:0000259" key="5">
    <source>
        <dbReference type="PROSITE" id="PS50977"/>
    </source>
</evidence>
<dbReference type="EMBL" id="QZEY01000001">
    <property type="protein sequence ID" value="RJL35555.1"/>
    <property type="molecule type" value="Genomic_DNA"/>
</dbReference>
<dbReference type="OrthoDB" id="3192968at2"/>
<dbReference type="AlphaFoldDB" id="A0A3A4B1E4"/>
<dbReference type="InterPro" id="IPR050109">
    <property type="entry name" value="HTH-type_TetR-like_transc_reg"/>
</dbReference>
<dbReference type="PRINTS" id="PR00455">
    <property type="entry name" value="HTHTETR"/>
</dbReference>
<reference evidence="6 7" key="1">
    <citation type="submission" date="2018-09" db="EMBL/GenBank/DDBJ databases">
        <title>YIM 75507 draft genome.</title>
        <authorList>
            <person name="Tang S."/>
            <person name="Feng Y."/>
        </authorList>
    </citation>
    <scope>NUCLEOTIDE SEQUENCE [LARGE SCALE GENOMIC DNA]</scope>
    <source>
        <strain evidence="6 7">YIM 75507</strain>
    </source>
</reference>
<evidence type="ECO:0000256" key="3">
    <source>
        <dbReference type="ARBA" id="ARBA00023163"/>
    </source>
</evidence>
<dbReference type="Pfam" id="PF21597">
    <property type="entry name" value="TetR_C_43"/>
    <property type="match status" value="1"/>
</dbReference>
<keyword evidence="7" id="KW-1185">Reference proteome</keyword>
<dbReference type="InterPro" id="IPR009057">
    <property type="entry name" value="Homeodomain-like_sf"/>
</dbReference>